<dbReference type="InterPro" id="IPR045031">
    <property type="entry name" value="DHP_synth-like"/>
</dbReference>
<comment type="catalytic activity">
    <reaction evidence="2">
        <text>6-hydroxymethyl-7,8-dihydropterin + ATP = (7,8-dihydropterin-6-yl)methyl diphosphate + AMP + H(+)</text>
        <dbReference type="Rhea" id="RHEA:11412"/>
        <dbReference type="ChEBI" id="CHEBI:15378"/>
        <dbReference type="ChEBI" id="CHEBI:30616"/>
        <dbReference type="ChEBI" id="CHEBI:44841"/>
        <dbReference type="ChEBI" id="CHEBI:72950"/>
        <dbReference type="ChEBI" id="CHEBI:456215"/>
        <dbReference type="EC" id="2.7.6.3"/>
    </reaction>
</comment>
<dbReference type="UniPathway" id="UPA00077">
    <property type="reaction ID" value="UER00155"/>
</dbReference>
<dbReference type="PANTHER" id="PTHR20941">
    <property type="entry name" value="FOLATE SYNTHESIS PROTEINS"/>
    <property type="match status" value="1"/>
</dbReference>
<comment type="pathway">
    <text evidence="4">Cofactor biosynthesis; tetrahydrofolate biosynthesis; 7,8-dihydrofolate from 2-amino-4-hydroxy-6-hydroxymethyl-7,8-dihydropteridine diphosphate and 4-aminobenzoate: step 1/2.</text>
</comment>
<evidence type="ECO:0000259" key="15">
    <source>
        <dbReference type="PROSITE" id="PS50972"/>
    </source>
</evidence>
<comment type="similarity">
    <text evidence="6">In the C-terminal section; belongs to the DHPS family.</text>
</comment>
<dbReference type="Pfam" id="PF01288">
    <property type="entry name" value="HPPK"/>
    <property type="match status" value="1"/>
</dbReference>
<dbReference type="Proteomes" id="UP000037035">
    <property type="component" value="Unassembled WGS sequence"/>
</dbReference>
<evidence type="ECO:0000256" key="2">
    <source>
        <dbReference type="ARBA" id="ARBA00000198"/>
    </source>
</evidence>
<keyword evidence="17" id="KW-1185">Reference proteome</keyword>
<comment type="catalytic activity">
    <reaction evidence="1">
        <text>(7,8-dihydropterin-6-yl)methyl diphosphate + 4-aminobenzoate = 7,8-dihydropteroate + diphosphate</text>
        <dbReference type="Rhea" id="RHEA:19949"/>
        <dbReference type="ChEBI" id="CHEBI:17836"/>
        <dbReference type="ChEBI" id="CHEBI:17839"/>
        <dbReference type="ChEBI" id="CHEBI:33019"/>
        <dbReference type="ChEBI" id="CHEBI:72950"/>
        <dbReference type="EC" id="2.5.1.15"/>
    </reaction>
</comment>
<evidence type="ECO:0000256" key="5">
    <source>
        <dbReference type="ARBA" id="ARBA00005051"/>
    </source>
</evidence>
<dbReference type="OrthoDB" id="615426at2759"/>
<dbReference type="GO" id="GO:0046656">
    <property type="term" value="P:folic acid biosynthetic process"/>
    <property type="evidence" value="ECO:0007669"/>
    <property type="project" value="UniProtKB-KW"/>
</dbReference>
<evidence type="ECO:0000256" key="3">
    <source>
        <dbReference type="ARBA" id="ARBA00001946"/>
    </source>
</evidence>
<evidence type="ECO:0000313" key="17">
    <source>
        <dbReference type="Proteomes" id="UP000037035"/>
    </source>
</evidence>
<evidence type="ECO:0000256" key="6">
    <source>
        <dbReference type="ARBA" id="ARBA00009951"/>
    </source>
</evidence>
<comment type="cofactor">
    <cofactor evidence="3">
        <name>Mg(2+)</name>
        <dbReference type="ChEBI" id="CHEBI:18420"/>
    </cofactor>
</comment>
<dbReference type="AlphaFoldDB" id="A0A0L6UI92"/>
<dbReference type="PANTHER" id="PTHR20941:SF1">
    <property type="entry name" value="FOLIC ACID SYNTHESIS PROTEIN FOL1"/>
    <property type="match status" value="1"/>
</dbReference>
<keyword evidence="9" id="KW-0547">Nucleotide-binding</keyword>
<dbReference type="PROSITE" id="PS50972">
    <property type="entry name" value="PTERIN_BINDING"/>
    <property type="match status" value="1"/>
</dbReference>
<dbReference type="GO" id="GO:0005524">
    <property type="term" value="F:ATP binding"/>
    <property type="evidence" value="ECO:0007669"/>
    <property type="project" value="UniProtKB-KW"/>
</dbReference>
<feature type="domain" description="Pterin-binding" evidence="15">
    <location>
        <begin position="209"/>
        <end position="495"/>
    </location>
</feature>
<keyword evidence="11" id="KW-0067">ATP-binding</keyword>
<dbReference type="VEuPathDB" id="FungiDB:VP01_59g4"/>
<dbReference type="GO" id="GO:0005740">
    <property type="term" value="C:mitochondrial envelope"/>
    <property type="evidence" value="ECO:0007669"/>
    <property type="project" value="TreeGrafter"/>
</dbReference>
<sequence length="508" mass="55615">MFNRIHPRVSVIQTNRCRKYSSLQHHNTVYLGLGSNVGNRLKNISHAIQALSSLHPATRLLDSSFVYQSKPMYRTDQPDFLNAACKISTPLSPQELLKLIKQIEANQGRILQNVPRNSPRPIDIDILLYNSDIIKQHDLIIPHTGILERQFVLDPLTDVAKHVIHPEAHKSVEMLLVDLLSEAPDAGHVRRLHVVSAPGRRTLDLTSRTHLMSIVNCTPDSFSDGGASFRPEDAVRNSLEHVSAGADILDIGGMSTRPGAADVPVATEIARTVPVIRMLRERHQVDCHISIDTFRAATAEAAVEAGATIVNDVSGGEADPDMLATVARLDVPYVLMHMRGNPRTMGQLTSYHRGDVVAGVRRELVDKVERALCAGIKRWNLIVDPGFGFAKDLAGNCRLLEGLGALRSGCQDSDEDPCLLRGFPLLVGLSRKQFLARLLHHHHHPPAPVSNGTLPPLPGPNQRLLPTIVATTLAVRNGANLIRAHDTKTIKDVLNTVDAIRSFAAPPS</sequence>
<dbReference type="NCBIfam" id="TIGR01498">
    <property type="entry name" value="folK"/>
    <property type="match status" value="1"/>
</dbReference>
<dbReference type="GO" id="GO:0004156">
    <property type="term" value="F:dihydropteroate synthase activity"/>
    <property type="evidence" value="ECO:0007669"/>
    <property type="project" value="UniProtKB-EC"/>
</dbReference>
<keyword evidence="12" id="KW-0460">Magnesium</keyword>
<organism evidence="16 17">
    <name type="scientific">Puccinia sorghi</name>
    <dbReference type="NCBI Taxonomy" id="27349"/>
    <lineage>
        <taxon>Eukaryota</taxon>
        <taxon>Fungi</taxon>
        <taxon>Dikarya</taxon>
        <taxon>Basidiomycota</taxon>
        <taxon>Pucciniomycotina</taxon>
        <taxon>Pucciniomycetes</taxon>
        <taxon>Pucciniales</taxon>
        <taxon>Pucciniaceae</taxon>
        <taxon>Puccinia</taxon>
    </lineage>
</organism>
<comment type="caution">
    <text evidence="16">The sequence shown here is derived from an EMBL/GenBank/DDBJ whole genome shotgun (WGS) entry which is preliminary data.</text>
</comment>
<dbReference type="SUPFAM" id="SSF51717">
    <property type="entry name" value="Dihydropteroate synthetase-like"/>
    <property type="match status" value="1"/>
</dbReference>
<dbReference type="NCBIfam" id="TIGR01496">
    <property type="entry name" value="DHPS"/>
    <property type="match status" value="1"/>
</dbReference>
<dbReference type="GO" id="GO:0046654">
    <property type="term" value="P:tetrahydrofolate biosynthetic process"/>
    <property type="evidence" value="ECO:0007669"/>
    <property type="project" value="UniProtKB-UniPathway"/>
</dbReference>
<dbReference type="InterPro" id="IPR006390">
    <property type="entry name" value="DHP_synth_dom"/>
</dbReference>
<keyword evidence="7 16" id="KW-0808">Transferase</keyword>
<dbReference type="CDD" id="cd00739">
    <property type="entry name" value="DHPS"/>
    <property type="match status" value="1"/>
</dbReference>
<dbReference type="GO" id="GO:0046872">
    <property type="term" value="F:metal ion binding"/>
    <property type="evidence" value="ECO:0007669"/>
    <property type="project" value="UniProtKB-KW"/>
</dbReference>
<dbReference type="Gene3D" id="3.20.20.20">
    <property type="entry name" value="Dihydropteroate synthase-like"/>
    <property type="match status" value="1"/>
</dbReference>
<evidence type="ECO:0000256" key="9">
    <source>
        <dbReference type="ARBA" id="ARBA00022741"/>
    </source>
</evidence>
<evidence type="ECO:0000256" key="10">
    <source>
        <dbReference type="ARBA" id="ARBA00022777"/>
    </source>
</evidence>
<dbReference type="Pfam" id="PF00809">
    <property type="entry name" value="Pterin_bind"/>
    <property type="match status" value="1"/>
</dbReference>
<evidence type="ECO:0000256" key="7">
    <source>
        <dbReference type="ARBA" id="ARBA00022679"/>
    </source>
</evidence>
<evidence type="ECO:0000256" key="4">
    <source>
        <dbReference type="ARBA" id="ARBA00004763"/>
    </source>
</evidence>
<evidence type="ECO:0000256" key="14">
    <source>
        <dbReference type="ARBA" id="ARBA00023268"/>
    </source>
</evidence>
<evidence type="ECO:0000256" key="13">
    <source>
        <dbReference type="ARBA" id="ARBA00022909"/>
    </source>
</evidence>
<dbReference type="CDD" id="cd00483">
    <property type="entry name" value="HPPK"/>
    <property type="match status" value="1"/>
</dbReference>
<dbReference type="Gene3D" id="3.30.70.560">
    <property type="entry name" value="7,8-Dihydro-6-hydroxymethylpterin-pyrophosphokinase HPPK"/>
    <property type="match status" value="1"/>
</dbReference>
<dbReference type="EMBL" id="LAVV01011274">
    <property type="protein sequence ID" value="KNZ47977.1"/>
    <property type="molecule type" value="Genomic_DNA"/>
</dbReference>
<dbReference type="GO" id="GO:0003848">
    <property type="term" value="F:2-amino-4-hydroxy-6-hydroxymethyldihydropteridine diphosphokinase activity"/>
    <property type="evidence" value="ECO:0007669"/>
    <property type="project" value="UniProtKB-EC"/>
</dbReference>
<keyword evidence="8" id="KW-0479">Metal-binding</keyword>
<keyword evidence="14" id="KW-0511">Multifunctional enzyme</keyword>
<evidence type="ECO:0000256" key="11">
    <source>
        <dbReference type="ARBA" id="ARBA00022840"/>
    </source>
</evidence>
<dbReference type="STRING" id="27349.A0A0L6UI92"/>
<dbReference type="GO" id="GO:0016301">
    <property type="term" value="F:kinase activity"/>
    <property type="evidence" value="ECO:0007669"/>
    <property type="project" value="UniProtKB-KW"/>
</dbReference>
<dbReference type="InterPro" id="IPR000550">
    <property type="entry name" value="Hppk"/>
</dbReference>
<keyword evidence="13" id="KW-0289">Folate biosynthesis</keyword>
<gene>
    <name evidence="16" type="primary">folP</name>
    <name evidence="16" type="ORF">VP01_59g4</name>
</gene>
<accession>A0A0L6UI92</accession>
<evidence type="ECO:0000256" key="8">
    <source>
        <dbReference type="ARBA" id="ARBA00022723"/>
    </source>
</evidence>
<name>A0A0L6UI92_9BASI</name>
<dbReference type="InterPro" id="IPR011005">
    <property type="entry name" value="Dihydropteroate_synth-like_sf"/>
</dbReference>
<proteinExistence type="inferred from homology"/>
<reference evidence="16 17" key="1">
    <citation type="submission" date="2015-08" db="EMBL/GenBank/DDBJ databases">
        <title>Next Generation Sequencing and Analysis of the Genome of Puccinia sorghi L Schw, the Causal Agent of Maize Common Rust.</title>
        <authorList>
            <person name="Rochi L."/>
            <person name="Burguener G."/>
            <person name="Darino M."/>
            <person name="Turjanski A."/>
            <person name="Kreff E."/>
            <person name="Dieguez M.J."/>
            <person name="Sacco F."/>
        </authorList>
    </citation>
    <scope>NUCLEOTIDE SEQUENCE [LARGE SCALE GENOMIC DNA]</scope>
    <source>
        <strain evidence="16 17">RO10H11247</strain>
    </source>
</reference>
<comment type="pathway">
    <text evidence="5">Cofactor biosynthesis; tetrahydrofolate biosynthesis; 2-amino-4-hydroxy-6-hydroxymethyl-7,8-dihydropteridine diphosphate from 7,8-dihydroneopterin triphosphate: step 4/4.</text>
</comment>
<keyword evidence="10" id="KW-0418">Kinase</keyword>
<evidence type="ECO:0000256" key="12">
    <source>
        <dbReference type="ARBA" id="ARBA00022842"/>
    </source>
</evidence>
<dbReference type="EC" id="2.5.1.15" evidence="16"/>
<evidence type="ECO:0000256" key="1">
    <source>
        <dbReference type="ARBA" id="ARBA00000012"/>
    </source>
</evidence>
<dbReference type="InterPro" id="IPR035907">
    <property type="entry name" value="Hppk_sf"/>
</dbReference>
<dbReference type="PROSITE" id="PS00793">
    <property type="entry name" value="DHPS_2"/>
    <property type="match status" value="1"/>
</dbReference>
<evidence type="ECO:0000313" key="16">
    <source>
        <dbReference type="EMBL" id="KNZ47977.1"/>
    </source>
</evidence>
<dbReference type="InterPro" id="IPR000489">
    <property type="entry name" value="Pterin-binding_dom"/>
</dbReference>
<dbReference type="SUPFAM" id="SSF55083">
    <property type="entry name" value="6-hydroxymethyl-7,8-dihydropterin pyrophosphokinase, HPPK"/>
    <property type="match status" value="1"/>
</dbReference>
<protein>
    <submittedName>
        <fullName evidence="16">Dihydropteroate synthase</fullName>
        <ecNumber evidence="16">2.5.1.15</ecNumber>
    </submittedName>
</protein>